<proteinExistence type="predicted"/>
<dbReference type="Gene3D" id="3.80.30.20">
    <property type="entry name" value="tm_1862 like domain"/>
    <property type="match status" value="1"/>
</dbReference>
<dbReference type="SMART" id="SM00729">
    <property type="entry name" value="Elp3"/>
    <property type="match status" value="1"/>
</dbReference>
<dbReference type="PANTHER" id="PTHR43409:SF16">
    <property type="entry name" value="SLR0320 PROTEIN"/>
    <property type="match status" value="1"/>
</dbReference>
<dbReference type="SUPFAM" id="SSF52242">
    <property type="entry name" value="Cobalamin (vitamin B12)-binding domain"/>
    <property type="match status" value="1"/>
</dbReference>
<comment type="cofactor">
    <cofactor evidence="1">
        <name>[4Fe-4S] cluster</name>
        <dbReference type="ChEBI" id="CHEBI:49883"/>
    </cofactor>
</comment>
<reference evidence="8 9" key="1">
    <citation type="submission" date="2017-09" db="EMBL/GenBank/DDBJ databases">
        <title>Depth-based differentiation of microbial function through sediment-hosted aquifers and enrichment of novel symbionts in the deep terrestrial subsurface.</title>
        <authorList>
            <person name="Probst A.J."/>
            <person name="Ladd B."/>
            <person name="Jarett J.K."/>
            <person name="Geller-Mcgrath D.E."/>
            <person name="Sieber C.M."/>
            <person name="Emerson J.B."/>
            <person name="Anantharaman K."/>
            <person name="Thomas B.C."/>
            <person name="Malmstrom R."/>
            <person name="Stieglmeier M."/>
            <person name="Klingl A."/>
            <person name="Woyke T."/>
            <person name="Ryan C.M."/>
            <person name="Banfield J.F."/>
        </authorList>
    </citation>
    <scope>NUCLEOTIDE SEQUENCE [LARGE SCALE GENOMIC DNA]</scope>
    <source>
        <strain evidence="8">CG07_land_8_20_14_0_80_42_15</strain>
    </source>
</reference>
<keyword evidence="2" id="KW-0949">S-adenosyl-L-methionine</keyword>
<keyword evidence="5" id="KW-0411">Iron-sulfur</keyword>
<dbReference type="GO" id="GO:0005829">
    <property type="term" value="C:cytosol"/>
    <property type="evidence" value="ECO:0007669"/>
    <property type="project" value="TreeGrafter"/>
</dbReference>
<evidence type="ECO:0000259" key="6">
    <source>
        <dbReference type="PROSITE" id="PS51332"/>
    </source>
</evidence>
<dbReference type="SUPFAM" id="SSF102114">
    <property type="entry name" value="Radical SAM enzymes"/>
    <property type="match status" value="1"/>
</dbReference>
<dbReference type="Gene3D" id="3.40.50.280">
    <property type="entry name" value="Cobalamin-binding domain"/>
    <property type="match status" value="1"/>
</dbReference>
<dbReference type="GO" id="GO:0003824">
    <property type="term" value="F:catalytic activity"/>
    <property type="evidence" value="ECO:0007669"/>
    <property type="project" value="InterPro"/>
</dbReference>
<name>A0A2J0L1J7_9BACT</name>
<gene>
    <name evidence="8" type="ORF">COS99_02615</name>
</gene>
<dbReference type="PROSITE" id="PS51332">
    <property type="entry name" value="B12_BINDING"/>
    <property type="match status" value="1"/>
</dbReference>
<dbReference type="InterPro" id="IPR051198">
    <property type="entry name" value="BchE-like"/>
</dbReference>
<dbReference type="GO" id="GO:0046872">
    <property type="term" value="F:metal ion binding"/>
    <property type="evidence" value="ECO:0007669"/>
    <property type="project" value="UniProtKB-KW"/>
</dbReference>
<dbReference type="PROSITE" id="PS51918">
    <property type="entry name" value="RADICAL_SAM"/>
    <property type="match status" value="1"/>
</dbReference>
<evidence type="ECO:0000256" key="3">
    <source>
        <dbReference type="ARBA" id="ARBA00022723"/>
    </source>
</evidence>
<evidence type="ECO:0000256" key="5">
    <source>
        <dbReference type="ARBA" id="ARBA00023014"/>
    </source>
</evidence>
<keyword evidence="3" id="KW-0479">Metal-binding</keyword>
<evidence type="ECO:0000313" key="9">
    <source>
        <dbReference type="Proteomes" id="UP000230052"/>
    </source>
</evidence>
<dbReference type="Pfam" id="PF02310">
    <property type="entry name" value="B12-binding"/>
    <property type="match status" value="1"/>
</dbReference>
<dbReference type="GO" id="GO:0031419">
    <property type="term" value="F:cobalamin binding"/>
    <property type="evidence" value="ECO:0007669"/>
    <property type="project" value="InterPro"/>
</dbReference>
<comment type="caution">
    <text evidence="8">The sequence shown here is derived from an EMBL/GenBank/DDBJ whole genome shotgun (WGS) entry which is preliminary data.</text>
</comment>
<evidence type="ECO:0000256" key="4">
    <source>
        <dbReference type="ARBA" id="ARBA00023004"/>
    </source>
</evidence>
<dbReference type="InterPro" id="IPR006638">
    <property type="entry name" value="Elp3/MiaA/NifB-like_rSAM"/>
</dbReference>
<organism evidence="8 9">
    <name type="scientific">Candidatus Aquitaenariimonas noxiae</name>
    <dbReference type="NCBI Taxonomy" id="1974741"/>
    <lineage>
        <taxon>Bacteria</taxon>
        <taxon>Pseudomonadati</taxon>
        <taxon>Candidatus Omnitrophota</taxon>
        <taxon>Candidatus Aquitaenariimonas</taxon>
    </lineage>
</organism>
<dbReference type="AlphaFoldDB" id="A0A2J0L1J7"/>
<dbReference type="InterPro" id="IPR007197">
    <property type="entry name" value="rSAM"/>
</dbReference>
<dbReference type="InterPro" id="IPR023404">
    <property type="entry name" value="rSAM_horseshoe"/>
</dbReference>
<dbReference type="GO" id="GO:0051539">
    <property type="term" value="F:4 iron, 4 sulfur cluster binding"/>
    <property type="evidence" value="ECO:0007669"/>
    <property type="project" value="UniProtKB-KW"/>
</dbReference>
<feature type="domain" description="Radical SAM core" evidence="7">
    <location>
        <begin position="178"/>
        <end position="394"/>
    </location>
</feature>
<dbReference type="InterPro" id="IPR006158">
    <property type="entry name" value="Cobalamin-bd"/>
</dbReference>
<evidence type="ECO:0000256" key="2">
    <source>
        <dbReference type="ARBA" id="ARBA00022691"/>
    </source>
</evidence>
<dbReference type="SFLD" id="SFLDG01123">
    <property type="entry name" value="methyltransferase_(Class_B)"/>
    <property type="match status" value="1"/>
</dbReference>
<dbReference type="EMBL" id="PEWV01000025">
    <property type="protein sequence ID" value="PIU41983.1"/>
    <property type="molecule type" value="Genomic_DNA"/>
</dbReference>
<dbReference type="SFLD" id="SFLDS00029">
    <property type="entry name" value="Radical_SAM"/>
    <property type="match status" value="1"/>
</dbReference>
<dbReference type="CDD" id="cd02068">
    <property type="entry name" value="radical_SAM_B12_BD"/>
    <property type="match status" value="1"/>
</dbReference>
<keyword evidence="4" id="KW-0408">Iron</keyword>
<dbReference type="Pfam" id="PF04055">
    <property type="entry name" value="Radical_SAM"/>
    <property type="match status" value="1"/>
</dbReference>
<accession>A0A2J0L1J7</accession>
<dbReference type="SFLD" id="SFLDG01082">
    <property type="entry name" value="B12-binding_domain_containing"/>
    <property type="match status" value="1"/>
</dbReference>
<dbReference type="InterPro" id="IPR058240">
    <property type="entry name" value="rSAM_sf"/>
</dbReference>
<sequence>MKYKKVLFVNPYYPHTRFGAFRPPTGLGYVAEALKRENIEYDVFDMALGYNAKALFKKIESYIPDLIAVSMMTYMYKNTYGILASIKNKFPDIKVVLGGAHVSTMREAALKECEAIDYGIVCEGEKTVPELCRGVDVAGIKGLLYRDGYAVKYNGDRAFETDLDSINFPTYFKFELDKYMLREIDLITSRGCPYGCIYCTVRLASGARVRMRSPAHVADEIEYWYKRGCRRLEMADDNFSYDKERVHMICDEIIRRKLENLKLRCGNGLRADKVDIALLKHMKDAGFCHIAFGVESGNDIVLQAMKKGETREILEKAINIGCQAGLDVTLFFIIGLPGETIDTVQDSFEVALKYPVLEAKFFNPIPYPKTELFRWAESNKLFLIKPEKYLNDFTSFIFKPVYETKDFSVKERIKTFKHSDMVRKGILKRSVRRKLKRYGPLAYIFAYLYTIPFIERAFRENVGFRKLVDLITSAREGA</sequence>
<feature type="domain" description="B12-binding" evidence="6">
    <location>
        <begin position="2"/>
        <end position="142"/>
    </location>
</feature>
<protein>
    <submittedName>
        <fullName evidence="8">Uncharacterized protein</fullName>
    </submittedName>
</protein>
<dbReference type="CDD" id="cd01335">
    <property type="entry name" value="Radical_SAM"/>
    <property type="match status" value="1"/>
</dbReference>
<dbReference type="PANTHER" id="PTHR43409">
    <property type="entry name" value="ANAEROBIC MAGNESIUM-PROTOPORPHYRIN IX MONOMETHYL ESTER CYCLASE-RELATED"/>
    <property type="match status" value="1"/>
</dbReference>
<evidence type="ECO:0000313" key="8">
    <source>
        <dbReference type="EMBL" id="PIU41983.1"/>
    </source>
</evidence>
<dbReference type="InterPro" id="IPR034466">
    <property type="entry name" value="Methyltransferase_Class_B"/>
</dbReference>
<dbReference type="Proteomes" id="UP000230052">
    <property type="component" value="Unassembled WGS sequence"/>
</dbReference>
<evidence type="ECO:0000256" key="1">
    <source>
        <dbReference type="ARBA" id="ARBA00001966"/>
    </source>
</evidence>
<dbReference type="InterPro" id="IPR036724">
    <property type="entry name" value="Cobalamin-bd_sf"/>
</dbReference>
<evidence type="ECO:0000259" key="7">
    <source>
        <dbReference type="PROSITE" id="PS51918"/>
    </source>
</evidence>